<keyword evidence="3" id="KW-0175">Coiled coil</keyword>
<organism evidence="6 7">
    <name type="scientific">Candidatus Phycosocius spiralis</name>
    <dbReference type="NCBI Taxonomy" id="2815099"/>
    <lineage>
        <taxon>Bacteria</taxon>
        <taxon>Pseudomonadati</taxon>
        <taxon>Pseudomonadota</taxon>
        <taxon>Alphaproteobacteria</taxon>
        <taxon>Caulobacterales</taxon>
        <taxon>Caulobacterales incertae sedis</taxon>
        <taxon>Candidatus Phycosocius</taxon>
    </lineage>
</organism>
<evidence type="ECO:0000313" key="7">
    <source>
        <dbReference type="Proteomes" id="UP001161064"/>
    </source>
</evidence>
<dbReference type="EMBL" id="BPFZ01000002">
    <property type="protein sequence ID" value="GIU66414.1"/>
    <property type="molecule type" value="Genomic_DNA"/>
</dbReference>
<feature type="domain" description="GGDEF" evidence="5">
    <location>
        <begin position="128"/>
        <end position="256"/>
    </location>
</feature>
<feature type="coiled-coil region" evidence="3">
    <location>
        <begin position="70"/>
        <end position="97"/>
    </location>
</feature>
<evidence type="ECO:0000313" key="6">
    <source>
        <dbReference type="EMBL" id="GIU66414.1"/>
    </source>
</evidence>
<evidence type="ECO:0000256" key="3">
    <source>
        <dbReference type="SAM" id="Coils"/>
    </source>
</evidence>
<sequence length="256" mass="27716">MVQSEEIGVSAVGLAQQHSSQEVPASAVTRSSKTDLDTVSASAQYSDSISQHPALAMTAAELTPAVRRALKHLADEVSSLKAERARLADRLRRAEELADRDTLVPVYNRRAFVRELDRIISFAARYEVQASLVYFDLNGFKQINDRFGHPAGDAILQAVGKALLDNVRDSDLVGRVGGDEFAVILAQSSPEDAVRKGTQLADAISKTQIDYLGHRLTISAAFGAYCLEADDTGERALSRADEAMYADKGGHKIQSL</sequence>
<evidence type="ECO:0000256" key="1">
    <source>
        <dbReference type="ARBA" id="ARBA00012528"/>
    </source>
</evidence>
<name>A0ABQ4PU34_9PROT</name>
<proteinExistence type="predicted"/>
<dbReference type="SMART" id="SM00267">
    <property type="entry name" value="GGDEF"/>
    <property type="match status" value="1"/>
</dbReference>
<dbReference type="CDD" id="cd01949">
    <property type="entry name" value="GGDEF"/>
    <property type="match status" value="1"/>
</dbReference>
<dbReference type="InterPro" id="IPR050469">
    <property type="entry name" value="Diguanylate_Cyclase"/>
</dbReference>
<dbReference type="Pfam" id="PF00990">
    <property type="entry name" value="GGDEF"/>
    <property type="match status" value="1"/>
</dbReference>
<feature type="region of interest" description="Disordered" evidence="4">
    <location>
        <begin position="1"/>
        <end position="33"/>
    </location>
</feature>
<dbReference type="Gene3D" id="3.30.70.270">
    <property type="match status" value="1"/>
</dbReference>
<evidence type="ECO:0000256" key="4">
    <source>
        <dbReference type="SAM" id="MobiDB-lite"/>
    </source>
</evidence>
<evidence type="ECO:0000259" key="5">
    <source>
        <dbReference type="PROSITE" id="PS50887"/>
    </source>
</evidence>
<dbReference type="InterPro" id="IPR000160">
    <property type="entry name" value="GGDEF_dom"/>
</dbReference>
<dbReference type="SUPFAM" id="SSF55073">
    <property type="entry name" value="Nucleotide cyclase"/>
    <property type="match status" value="1"/>
</dbReference>
<dbReference type="PANTHER" id="PTHR45138:SF9">
    <property type="entry name" value="DIGUANYLATE CYCLASE DGCM-RELATED"/>
    <property type="match status" value="1"/>
</dbReference>
<dbReference type="EC" id="2.7.7.65" evidence="1"/>
<feature type="compositionally biased region" description="Polar residues" evidence="4">
    <location>
        <begin position="16"/>
        <end position="33"/>
    </location>
</feature>
<keyword evidence="7" id="KW-1185">Reference proteome</keyword>
<dbReference type="Proteomes" id="UP001161064">
    <property type="component" value="Unassembled WGS sequence"/>
</dbReference>
<dbReference type="PROSITE" id="PS50887">
    <property type="entry name" value="GGDEF"/>
    <property type="match status" value="1"/>
</dbReference>
<comment type="caution">
    <text evidence="6">The sequence shown here is derived from an EMBL/GenBank/DDBJ whole genome shotgun (WGS) entry which is preliminary data.</text>
</comment>
<gene>
    <name evidence="6" type="primary">dgcA</name>
    <name evidence="6" type="ORF">PsB1_0568</name>
</gene>
<dbReference type="RefSeq" id="WP_284358939.1">
    <property type="nucleotide sequence ID" value="NZ_BPFZ01000002.1"/>
</dbReference>
<protein>
    <recommendedName>
        <fullName evidence="1">diguanylate cyclase</fullName>
        <ecNumber evidence="1">2.7.7.65</ecNumber>
    </recommendedName>
</protein>
<accession>A0ABQ4PU34</accession>
<dbReference type="NCBIfam" id="TIGR00254">
    <property type="entry name" value="GGDEF"/>
    <property type="match status" value="1"/>
</dbReference>
<evidence type="ECO:0000256" key="2">
    <source>
        <dbReference type="ARBA" id="ARBA00034247"/>
    </source>
</evidence>
<reference evidence="6" key="2">
    <citation type="journal article" date="2023" name="ISME Commun">
        <title>Characterization of a bloom-associated alphaproteobacterial lineage, 'Candidatus Phycosocius': insights into freshwater algal-bacterial interactions.</title>
        <authorList>
            <person name="Tanabe Y."/>
            <person name="Yamaguchi H."/>
            <person name="Yoshida M."/>
            <person name="Kai A."/>
            <person name="Okazaki Y."/>
        </authorList>
    </citation>
    <scope>NUCLEOTIDE SEQUENCE</scope>
    <source>
        <strain evidence="6">BOTRYCO-1</strain>
    </source>
</reference>
<reference evidence="6" key="1">
    <citation type="submission" date="2021-05" db="EMBL/GenBank/DDBJ databases">
        <authorList>
            <person name="Tanabe Y."/>
        </authorList>
    </citation>
    <scope>NUCLEOTIDE SEQUENCE</scope>
    <source>
        <strain evidence="6">BOTRYCO-1</strain>
    </source>
</reference>
<dbReference type="InterPro" id="IPR029787">
    <property type="entry name" value="Nucleotide_cyclase"/>
</dbReference>
<comment type="catalytic activity">
    <reaction evidence="2">
        <text>2 GTP = 3',3'-c-di-GMP + 2 diphosphate</text>
        <dbReference type="Rhea" id="RHEA:24898"/>
        <dbReference type="ChEBI" id="CHEBI:33019"/>
        <dbReference type="ChEBI" id="CHEBI:37565"/>
        <dbReference type="ChEBI" id="CHEBI:58805"/>
        <dbReference type="EC" id="2.7.7.65"/>
    </reaction>
</comment>
<dbReference type="InterPro" id="IPR043128">
    <property type="entry name" value="Rev_trsase/Diguanyl_cyclase"/>
</dbReference>
<dbReference type="PANTHER" id="PTHR45138">
    <property type="entry name" value="REGULATORY COMPONENTS OF SENSORY TRANSDUCTION SYSTEM"/>
    <property type="match status" value="1"/>
</dbReference>